<dbReference type="PANTHER" id="PTHR14445">
    <property type="entry name" value="GRB10 INTERACTING GYF PROTEIN"/>
    <property type="match status" value="1"/>
</dbReference>
<organism evidence="3 4">
    <name type="scientific">Phycomyces blakesleeanus</name>
    <dbReference type="NCBI Taxonomy" id="4837"/>
    <lineage>
        <taxon>Eukaryota</taxon>
        <taxon>Fungi</taxon>
        <taxon>Fungi incertae sedis</taxon>
        <taxon>Mucoromycota</taxon>
        <taxon>Mucoromycotina</taxon>
        <taxon>Mucoromycetes</taxon>
        <taxon>Mucorales</taxon>
        <taxon>Phycomycetaceae</taxon>
        <taxon>Phycomyces</taxon>
    </lineage>
</organism>
<dbReference type="Pfam" id="PF02213">
    <property type="entry name" value="GYF"/>
    <property type="match status" value="1"/>
</dbReference>
<feature type="compositionally biased region" description="Polar residues" evidence="1">
    <location>
        <begin position="22"/>
        <end position="62"/>
    </location>
</feature>
<reference evidence="3 4" key="1">
    <citation type="submission" date="2024-04" db="EMBL/GenBank/DDBJ databases">
        <title>Symmetric and asymmetric DNA N6-adenine methylation regulates different biological responses in Mucorales.</title>
        <authorList>
            <consortium name="Lawrence Berkeley National Laboratory"/>
            <person name="Lax C."/>
            <person name="Mondo S.J."/>
            <person name="Osorio-Concepcion M."/>
            <person name="Muszewska A."/>
            <person name="Corrochano-Luque M."/>
            <person name="Gutierrez G."/>
            <person name="Riley R."/>
            <person name="Lipzen A."/>
            <person name="Guo J."/>
            <person name="Hundley H."/>
            <person name="Amirebrahimi M."/>
            <person name="Ng V."/>
            <person name="Lorenzo-Gutierrez D."/>
            <person name="Binder U."/>
            <person name="Yang J."/>
            <person name="Song Y."/>
            <person name="Canovas D."/>
            <person name="Navarro E."/>
            <person name="Freitag M."/>
            <person name="Gabaldon T."/>
            <person name="Grigoriev I.V."/>
            <person name="Corrochano L.M."/>
            <person name="Nicolas F.E."/>
            <person name="Garre V."/>
        </authorList>
    </citation>
    <scope>NUCLEOTIDE SEQUENCE [LARGE SCALE GENOMIC DNA]</scope>
    <source>
        <strain evidence="3 4">L51</strain>
    </source>
</reference>
<feature type="compositionally biased region" description="Polar residues" evidence="1">
    <location>
        <begin position="764"/>
        <end position="784"/>
    </location>
</feature>
<feature type="compositionally biased region" description="Low complexity" evidence="1">
    <location>
        <begin position="857"/>
        <end position="867"/>
    </location>
</feature>
<feature type="compositionally biased region" description="Low complexity" evidence="1">
    <location>
        <begin position="822"/>
        <end position="849"/>
    </location>
</feature>
<feature type="compositionally biased region" description="Gly residues" evidence="1">
    <location>
        <begin position="333"/>
        <end position="349"/>
    </location>
</feature>
<feature type="domain" description="GYF" evidence="2">
    <location>
        <begin position="453"/>
        <end position="509"/>
    </location>
</feature>
<feature type="region of interest" description="Disordered" evidence="1">
    <location>
        <begin position="1153"/>
        <end position="1222"/>
    </location>
</feature>
<feature type="region of interest" description="Disordered" evidence="1">
    <location>
        <begin position="1"/>
        <end position="97"/>
    </location>
</feature>
<feature type="compositionally biased region" description="Low complexity" evidence="1">
    <location>
        <begin position="880"/>
        <end position="893"/>
    </location>
</feature>
<dbReference type="InterPro" id="IPR003169">
    <property type="entry name" value="GYF"/>
</dbReference>
<feature type="region of interest" description="Disordered" evidence="1">
    <location>
        <begin position="1014"/>
        <end position="1062"/>
    </location>
</feature>
<evidence type="ECO:0000259" key="2">
    <source>
        <dbReference type="PROSITE" id="PS50829"/>
    </source>
</evidence>
<feature type="compositionally biased region" description="Low complexity" evidence="1">
    <location>
        <begin position="63"/>
        <end position="80"/>
    </location>
</feature>
<evidence type="ECO:0000256" key="1">
    <source>
        <dbReference type="SAM" id="MobiDB-lite"/>
    </source>
</evidence>
<feature type="compositionally biased region" description="Low complexity" evidence="1">
    <location>
        <begin position="1032"/>
        <end position="1047"/>
    </location>
</feature>
<evidence type="ECO:0000313" key="3">
    <source>
        <dbReference type="EMBL" id="KAL0081218.1"/>
    </source>
</evidence>
<dbReference type="InterPro" id="IPR051640">
    <property type="entry name" value="GRB10-interact_GYF"/>
</dbReference>
<feature type="region of interest" description="Disordered" evidence="1">
    <location>
        <begin position="811"/>
        <end position="998"/>
    </location>
</feature>
<sequence>MTTNMNFGPEWMRGSFPKRPNNLDSQSMRSMSPNASTTLPRTNSSNNINSFSLANHHSQVSDSNNNTTTSNNNNNNNNNNIIMGLENNSNSNSNSNMPFGGTLSGLSTPLDEVMDLNPFKYSKEFMLSLYKPTELPLGFEKHEYVAVEECQGPLSFVDLSENERKLLSGPVHSEMSRRIITGEKNERTDRTNNGQRNHRDTYASPMHSPAVENAPITPGRLNLARTKGRVGDYFQRDRDQYGGKQRTDGGVDTPRRREFSQSSDQNIDDSFGSLSKGIEDGQDEMAWGGASKDTLGSFDNNGVFRSGGSGETLEKDWQSESILEGRNKDGRVTGAGAGTGAGTGTGTGGFRHQTDDLNNSNLNSLREYLPVSSPFDSVLSDHAPSFARSHTLGGSSAFGSDLTAGIGGIGGIGGNNSSNGRESPAAAGGLFGTAGLTGTPGANASSSRKPLDQYKWFYRDPAGNVQGPFDATEMQEWYKAGFFSPSLLVKREDESLFEPLVVLTLRGLSGDPFGRGPSSASSSSAGNPLFGSNGLDSAGLLNGGGLGGGGGNVGNGIGGVGGSVLFGTGSPATDHLSGSGSAGLNSNNSNKYHPFGGVGNFLNQPMGSNPGTPQSPSILQGSFNGFGSSLLGSRDSPSTPWGDVPRTPSWLNNTNQNDLFGSANPLGGVGVGGLQQSDLQNPLQPALFKKPGLDLGGKGSPVIRSAVAVGSANWGSAPGTPLGGEAPSSPWGSIVPPAIQNKISDELSSKAPGQQQQQQQQQQTSRVSLSPQVKNQTNNIGQQKDSLDAELSRSIEENRRREEEISKAMANFQIKDNEADQTKSQQQKVNKQQEQQTQEQQESFSGQQEQKQETQQKQKSQQQQTQDQQKRDVNGTAAGSKKQQQNQQSSQSSVESTYSAPAVKPVSLREIQAEEMKKQEEIKQQQQQQQQQAKAAINGGDDVSSGVVGNGSGGQTKTSGWASAPWARDGPAKGPSLREIQELEAKEAEMRKEAAEKQTAAYFQSGYGGDDSISSAWGGIVTGNKNNGGGAASASGASTPTGTSNGGTMSPAWGTTAAPKKTLREIQQEEEAALKKKAKAQQAAAASYAASNSNLLLSTSLSGLTGKGYAGVASSASPKTAVSGGAWTTVTNSRAVSKILSGSGMVAAGAATASPAPISSSSRSATSNVGGSGSASNSGGWETVGVKSTPAPAPVAAAAPVRTSVVRKSTHEPESKQPSEEFTRWCRQALRGLNSGVNEGNGGDEIMQMLLSFPLDKSSAEIIQDMIYANSTSMDGRRFSEEFMKRRKADMAGNLTAVAPSTAFESAAADDSFQVVITKKGKKKQQQ</sequence>
<feature type="compositionally biased region" description="Low complexity" evidence="1">
    <location>
        <begin position="1153"/>
        <end position="1180"/>
    </location>
</feature>
<dbReference type="PANTHER" id="PTHR14445:SF36">
    <property type="entry name" value="FI03272P-RELATED"/>
    <property type="match status" value="1"/>
</dbReference>
<feature type="region of interest" description="Disordered" evidence="1">
    <location>
        <begin position="718"/>
        <end position="737"/>
    </location>
</feature>
<feature type="compositionally biased region" description="Low complexity" evidence="1">
    <location>
        <begin position="87"/>
        <end position="96"/>
    </location>
</feature>
<feature type="compositionally biased region" description="Polar residues" evidence="1">
    <location>
        <begin position="649"/>
        <end position="659"/>
    </location>
</feature>
<name>A0ABR3ATC8_PHYBL</name>
<accession>A0ABR3ATC8</accession>
<dbReference type="CDD" id="cd00072">
    <property type="entry name" value="GYF"/>
    <property type="match status" value="1"/>
</dbReference>
<feature type="compositionally biased region" description="Basic and acidic residues" evidence="1">
    <location>
        <begin position="979"/>
        <end position="996"/>
    </location>
</feature>
<feature type="compositionally biased region" description="Low complexity" evidence="1">
    <location>
        <begin position="924"/>
        <end position="947"/>
    </location>
</feature>
<feature type="compositionally biased region" description="Basic and acidic residues" evidence="1">
    <location>
        <begin position="234"/>
        <end position="259"/>
    </location>
</feature>
<dbReference type="EMBL" id="JBCLYO010000018">
    <property type="protein sequence ID" value="KAL0081218.1"/>
    <property type="molecule type" value="Genomic_DNA"/>
</dbReference>
<dbReference type="InterPro" id="IPR035445">
    <property type="entry name" value="GYF-like_dom_sf"/>
</dbReference>
<feature type="compositionally biased region" description="Low complexity" evidence="1">
    <location>
        <begin position="1188"/>
        <end position="1207"/>
    </location>
</feature>
<dbReference type="SMART" id="SM00444">
    <property type="entry name" value="GYF"/>
    <property type="match status" value="1"/>
</dbReference>
<feature type="region of interest" description="Disordered" evidence="1">
    <location>
        <begin position="629"/>
        <end position="664"/>
    </location>
</feature>
<gene>
    <name evidence="3" type="ORF">J3Q64DRAFT_1823787</name>
</gene>
<feature type="compositionally biased region" description="Basic and acidic residues" evidence="1">
    <location>
        <begin position="1209"/>
        <end position="1222"/>
    </location>
</feature>
<dbReference type="Proteomes" id="UP001448207">
    <property type="component" value="Unassembled WGS sequence"/>
</dbReference>
<dbReference type="PROSITE" id="PS50829">
    <property type="entry name" value="GYF"/>
    <property type="match status" value="1"/>
</dbReference>
<dbReference type="SUPFAM" id="SSF55277">
    <property type="entry name" value="GYF domain"/>
    <property type="match status" value="1"/>
</dbReference>
<protein>
    <recommendedName>
        <fullName evidence="2">GYF domain-containing protein</fullName>
    </recommendedName>
</protein>
<dbReference type="Gene3D" id="3.30.1490.40">
    <property type="match status" value="1"/>
</dbReference>
<feature type="compositionally biased region" description="Basic and acidic residues" evidence="1">
    <location>
        <begin position="312"/>
        <end position="331"/>
    </location>
</feature>
<feature type="region of interest" description="Disordered" evidence="1">
    <location>
        <begin position="746"/>
        <end position="789"/>
    </location>
</feature>
<proteinExistence type="predicted"/>
<feature type="compositionally biased region" description="Low complexity" evidence="1">
    <location>
        <begin position="754"/>
        <end position="763"/>
    </location>
</feature>
<evidence type="ECO:0000313" key="4">
    <source>
        <dbReference type="Proteomes" id="UP001448207"/>
    </source>
</evidence>
<comment type="caution">
    <text evidence="3">The sequence shown here is derived from an EMBL/GenBank/DDBJ whole genome shotgun (WGS) entry which is preliminary data.</text>
</comment>
<keyword evidence="4" id="KW-1185">Reference proteome</keyword>
<feature type="region of interest" description="Disordered" evidence="1">
    <location>
        <begin position="182"/>
        <end position="351"/>
    </location>
</feature>
<feature type="compositionally biased region" description="Basic and acidic residues" evidence="1">
    <location>
        <begin position="911"/>
        <end position="923"/>
    </location>
</feature>